<dbReference type="Proteomes" id="UP000183567">
    <property type="component" value="Unassembled WGS sequence"/>
</dbReference>
<dbReference type="GO" id="GO:0000245">
    <property type="term" value="P:spliceosomal complex assembly"/>
    <property type="evidence" value="ECO:0007669"/>
    <property type="project" value="InterPro"/>
</dbReference>
<dbReference type="InterPro" id="IPR038737">
    <property type="entry name" value="SF3b_su1-like"/>
</dbReference>
<protein>
    <submittedName>
        <fullName evidence="1">Uncharacterized protein</fullName>
    </submittedName>
</protein>
<dbReference type="GO" id="GO:0003729">
    <property type="term" value="F:mRNA binding"/>
    <property type="evidence" value="ECO:0007669"/>
    <property type="project" value="InterPro"/>
</dbReference>
<dbReference type="STRING" id="180088.A0A1J8PL93"/>
<organism evidence="1 2">
    <name type="scientific">Rhizopogon vesiculosus</name>
    <dbReference type="NCBI Taxonomy" id="180088"/>
    <lineage>
        <taxon>Eukaryota</taxon>
        <taxon>Fungi</taxon>
        <taxon>Dikarya</taxon>
        <taxon>Basidiomycota</taxon>
        <taxon>Agaricomycotina</taxon>
        <taxon>Agaricomycetes</taxon>
        <taxon>Agaricomycetidae</taxon>
        <taxon>Boletales</taxon>
        <taxon>Suillineae</taxon>
        <taxon>Rhizopogonaceae</taxon>
        <taxon>Rhizopogon</taxon>
    </lineage>
</organism>
<dbReference type="OrthoDB" id="2691542at2759"/>
<dbReference type="AlphaFoldDB" id="A0A1J8PL93"/>
<dbReference type="EMBL" id="LVVM01006276">
    <property type="protein sequence ID" value="OJA08571.1"/>
    <property type="molecule type" value="Genomic_DNA"/>
</dbReference>
<evidence type="ECO:0000313" key="2">
    <source>
        <dbReference type="Proteomes" id="UP000183567"/>
    </source>
</evidence>
<sequence length="81" mass="9159">MGCAVLSHLRNLVACIAHSLQDEQQKPAPYGIEFFGNVLKPLWLGIRLHRRKGLTAFLEVIGFIISLMDPEMKKNVLKVML</sequence>
<proteinExistence type="predicted"/>
<name>A0A1J8PL93_9AGAM</name>
<dbReference type="PANTHER" id="PTHR12097">
    <property type="entry name" value="SPLICING FACTOR 3B, SUBUNIT 1-RELATED"/>
    <property type="match status" value="1"/>
</dbReference>
<accession>A0A1J8PL93</accession>
<evidence type="ECO:0000313" key="1">
    <source>
        <dbReference type="EMBL" id="OJA08571.1"/>
    </source>
</evidence>
<reference evidence="1 2" key="1">
    <citation type="submission" date="2016-03" db="EMBL/GenBank/DDBJ databases">
        <title>Comparative genomics of the ectomycorrhizal sister species Rhizopogon vinicolor and Rhizopogon vesiculosus (Basidiomycota: Boletales) reveals a divergence of the mating type B locus.</title>
        <authorList>
            <person name="Mujic A.B."/>
            <person name="Kuo A."/>
            <person name="Tritt A."/>
            <person name="Lipzen A."/>
            <person name="Chen C."/>
            <person name="Johnson J."/>
            <person name="Sharma A."/>
            <person name="Barry K."/>
            <person name="Grigoriev I.V."/>
            <person name="Spatafora J.W."/>
        </authorList>
    </citation>
    <scope>NUCLEOTIDE SEQUENCE [LARGE SCALE GENOMIC DNA]</scope>
    <source>
        <strain evidence="1 2">AM-OR11-056</strain>
    </source>
</reference>
<comment type="caution">
    <text evidence="1">The sequence shown here is derived from an EMBL/GenBank/DDBJ whole genome shotgun (WGS) entry which is preliminary data.</text>
</comment>
<keyword evidence="2" id="KW-1185">Reference proteome</keyword>
<gene>
    <name evidence="1" type="ORF">AZE42_12614</name>
</gene>